<feature type="repeat" description="TPR" evidence="8">
    <location>
        <begin position="294"/>
        <end position="327"/>
    </location>
</feature>
<dbReference type="PANTHER" id="PTHR44366:SF1">
    <property type="entry name" value="UDP-N-ACETYLGLUCOSAMINE--PEPTIDE N-ACETYLGLUCOSAMINYLTRANSFERASE 110 KDA SUBUNIT"/>
    <property type="match status" value="1"/>
</dbReference>
<evidence type="ECO:0000259" key="9">
    <source>
        <dbReference type="Pfam" id="PF13844"/>
    </source>
</evidence>
<dbReference type="AlphaFoldDB" id="A0A0M0KBE7"/>
<dbReference type="Pfam" id="PF13844">
    <property type="entry name" value="Glyco_transf_41"/>
    <property type="match status" value="2"/>
</dbReference>
<dbReference type="Gene3D" id="1.25.40.10">
    <property type="entry name" value="Tetratricopeptide repeat domain"/>
    <property type="match status" value="2"/>
</dbReference>
<comment type="caution">
    <text evidence="10">The sequence shown here is derived from an EMBL/GenBank/DDBJ whole genome shotgun (WGS) entry which is preliminary data.</text>
</comment>
<proteinExistence type="inferred from homology"/>
<evidence type="ECO:0000256" key="4">
    <source>
        <dbReference type="ARBA" id="ARBA00022676"/>
    </source>
</evidence>
<dbReference type="SUPFAM" id="SSF48452">
    <property type="entry name" value="TPR-like"/>
    <property type="match status" value="1"/>
</dbReference>
<dbReference type="PANTHER" id="PTHR44366">
    <property type="entry name" value="UDP-N-ACETYLGLUCOSAMINE--PEPTIDE N-ACETYLGLUCOSAMINYLTRANSFERASE 110 KDA SUBUNIT"/>
    <property type="match status" value="1"/>
</dbReference>
<dbReference type="Gene3D" id="3.40.50.2000">
    <property type="entry name" value="Glycogen Phosphorylase B"/>
    <property type="match status" value="1"/>
</dbReference>
<feature type="repeat" description="TPR" evidence="8">
    <location>
        <begin position="85"/>
        <end position="118"/>
    </location>
</feature>
<evidence type="ECO:0000313" key="10">
    <source>
        <dbReference type="EMBL" id="KOO35743.1"/>
    </source>
</evidence>
<gene>
    <name evidence="10" type="ORF">Ctob_012741</name>
</gene>
<evidence type="ECO:0000256" key="1">
    <source>
        <dbReference type="ARBA" id="ARBA00004922"/>
    </source>
</evidence>
<dbReference type="EMBL" id="JWZX01000766">
    <property type="protein sequence ID" value="KOO35743.1"/>
    <property type="molecule type" value="Genomic_DNA"/>
</dbReference>
<keyword evidence="6" id="KW-0677">Repeat</keyword>
<dbReference type="EC" id="2.4.1.255" evidence="3"/>
<dbReference type="Gene3D" id="3.40.50.11380">
    <property type="match status" value="1"/>
</dbReference>
<feature type="domain" description="O-GlcNAc transferase C-terminal" evidence="9">
    <location>
        <begin position="541"/>
        <end position="719"/>
    </location>
</feature>
<dbReference type="PROSITE" id="PS50005">
    <property type="entry name" value="TPR"/>
    <property type="match status" value="3"/>
</dbReference>
<evidence type="ECO:0000256" key="6">
    <source>
        <dbReference type="ARBA" id="ARBA00022737"/>
    </source>
</evidence>
<dbReference type="SMART" id="SM00028">
    <property type="entry name" value="TPR"/>
    <property type="match status" value="7"/>
</dbReference>
<comment type="similarity">
    <text evidence="2">Belongs to the glycosyltransferase 41 family. O-GlcNAc transferase subfamily.</text>
</comment>
<reference evidence="11" key="1">
    <citation type="journal article" date="2015" name="PLoS Genet.">
        <title>Genome Sequence and Transcriptome Analyses of Chrysochromulina tobin: Metabolic Tools for Enhanced Algal Fitness in the Prominent Order Prymnesiales (Haptophyceae).</title>
        <authorList>
            <person name="Hovde B.T."/>
            <person name="Deodato C.R."/>
            <person name="Hunsperger H.M."/>
            <person name="Ryken S.A."/>
            <person name="Yost W."/>
            <person name="Jha R.K."/>
            <person name="Patterson J."/>
            <person name="Monnat R.J. Jr."/>
            <person name="Barlow S.B."/>
            <person name="Starkenburg S.R."/>
            <person name="Cattolico R.A."/>
        </authorList>
    </citation>
    <scope>NUCLEOTIDE SEQUENCE</scope>
    <source>
        <strain evidence="11">CCMP291</strain>
    </source>
</reference>
<dbReference type="Proteomes" id="UP000037460">
    <property type="component" value="Unassembled WGS sequence"/>
</dbReference>
<evidence type="ECO:0000256" key="7">
    <source>
        <dbReference type="ARBA" id="ARBA00022803"/>
    </source>
</evidence>
<protein>
    <recommendedName>
        <fullName evidence="3">protein O-GlcNAc transferase</fullName>
        <ecNumber evidence="3">2.4.1.255</ecNumber>
    </recommendedName>
</protein>
<dbReference type="InterPro" id="IPR037919">
    <property type="entry name" value="OGT"/>
</dbReference>
<evidence type="ECO:0000256" key="5">
    <source>
        <dbReference type="ARBA" id="ARBA00022679"/>
    </source>
</evidence>
<accession>A0A0M0KBE7</accession>
<dbReference type="Pfam" id="PF13432">
    <property type="entry name" value="TPR_16"/>
    <property type="match status" value="2"/>
</dbReference>
<feature type="domain" description="O-GlcNAc transferase C-terminal" evidence="9">
    <location>
        <begin position="336"/>
        <end position="505"/>
    </location>
</feature>
<evidence type="ECO:0000313" key="11">
    <source>
        <dbReference type="Proteomes" id="UP000037460"/>
    </source>
</evidence>
<keyword evidence="5 10" id="KW-0808">Transferase</keyword>
<sequence>MDGRAATATAFSISAAISGKDTAGDAEAGLACHLAATALPSANAYDWFHRARAEQHVGKDADATTSYERSVMSPRPPVLEPQAATEAYFQLGKLWRDQHDLGKASRFYTASIRLSPSSAGAYIMSGVTLRELGRVEESIVQYGIGLRLSPAIPAAQYNRAQALKELGRMPEAINGFATVLALDPAFALAYEAMGDAHLYADRPDDATAAFAHFAALRPTAAAAHYSLGKAHFGARRLSECVAAHWRALALPEEAAVPHAYVHNDLGNALSELSGRSDEVLHHYSEAARLMPSFAEALSNVGTGLKERGRHTEAAEQFRRAIGAKPTLCEAYKNLGSSYALRLGLLTADFGDHPVGHALLPWVAALRARSGLEVICVASDSNEKKHPGSALRRAIAAACTAFYDVTELPDVEAALLINELRIHVLLNLVGHTAGARHVLTQWQPAPVQGLHYGYPATTALPAMGYMQVDRVATPPELQSDFTERLAYFPHCHFIAVHAERYPHVQRVTAHAHPWTGDRRVIAADGAAARRSDLGLGPVGSRHDAFALCNFNQLYKLDPETFEAWANALRRLPRAFLWLSRVSVRKDTSMFAEANLQLEAAALGIDTPRLAFSFRFGEKDYVPFRALADLMVDNRNYNAHTTGADTLWAGVPAVMIEGGHLAGRAGATFSSALGTASMLAESIRAYEDGTYLLGTGPARLHALRRRLLQKRGSAPFFDLARLARGQHRLATLMWGVYAAGLRPMHVIASR</sequence>
<name>A0A0M0KBE7_9EUKA</name>
<evidence type="ECO:0000256" key="8">
    <source>
        <dbReference type="PROSITE-ProRule" id="PRU00339"/>
    </source>
</evidence>
<comment type="pathway">
    <text evidence="1">Protein modification; protein glycosylation.</text>
</comment>
<dbReference type="GO" id="GO:0097363">
    <property type="term" value="F:protein O-acetylglucosaminyltransferase activity"/>
    <property type="evidence" value="ECO:0007669"/>
    <property type="project" value="UniProtKB-EC"/>
</dbReference>
<dbReference type="OrthoDB" id="421121at2759"/>
<dbReference type="GO" id="GO:0006493">
    <property type="term" value="P:protein O-linked glycosylation"/>
    <property type="evidence" value="ECO:0007669"/>
    <property type="project" value="InterPro"/>
</dbReference>
<organism evidence="10 11">
    <name type="scientific">Chrysochromulina tobinii</name>
    <dbReference type="NCBI Taxonomy" id="1460289"/>
    <lineage>
        <taxon>Eukaryota</taxon>
        <taxon>Haptista</taxon>
        <taxon>Haptophyta</taxon>
        <taxon>Prymnesiophyceae</taxon>
        <taxon>Prymnesiales</taxon>
        <taxon>Chrysochromulinaceae</taxon>
        <taxon>Chrysochromulina</taxon>
    </lineage>
</organism>
<feature type="repeat" description="TPR" evidence="8">
    <location>
        <begin position="153"/>
        <end position="186"/>
    </location>
</feature>
<dbReference type="InterPro" id="IPR011990">
    <property type="entry name" value="TPR-like_helical_dom_sf"/>
</dbReference>
<dbReference type="InterPro" id="IPR029489">
    <property type="entry name" value="OGT/SEC/SPY_C"/>
</dbReference>
<dbReference type="InterPro" id="IPR019734">
    <property type="entry name" value="TPR_rpt"/>
</dbReference>
<keyword evidence="4 10" id="KW-0328">Glycosyltransferase</keyword>
<evidence type="ECO:0000256" key="3">
    <source>
        <dbReference type="ARBA" id="ARBA00011970"/>
    </source>
</evidence>
<keyword evidence="11" id="KW-1185">Reference proteome</keyword>
<evidence type="ECO:0000256" key="2">
    <source>
        <dbReference type="ARBA" id="ARBA00005386"/>
    </source>
</evidence>
<keyword evidence="7 8" id="KW-0802">TPR repeat</keyword>